<gene>
    <name evidence="14 18" type="primary">murC</name>
    <name evidence="18" type="ORF">EX87_00115</name>
</gene>
<evidence type="ECO:0000256" key="12">
    <source>
        <dbReference type="ARBA" id="ARBA00023316"/>
    </source>
</evidence>
<keyword evidence="11 14" id="KW-0131">Cell cycle</keyword>
<comment type="catalytic activity">
    <reaction evidence="13 14">
        <text>UDP-N-acetyl-alpha-D-muramate + L-alanine + ATP = UDP-N-acetyl-alpha-D-muramoyl-L-alanine + ADP + phosphate + H(+)</text>
        <dbReference type="Rhea" id="RHEA:23372"/>
        <dbReference type="ChEBI" id="CHEBI:15378"/>
        <dbReference type="ChEBI" id="CHEBI:30616"/>
        <dbReference type="ChEBI" id="CHEBI:43474"/>
        <dbReference type="ChEBI" id="CHEBI:57972"/>
        <dbReference type="ChEBI" id="CHEBI:70757"/>
        <dbReference type="ChEBI" id="CHEBI:83898"/>
        <dbReference type="ChEBI" id="CHEBI:456216"/>
        <dbReference type="EC" id="6.3.2.8"/>
    </reaction>
</comment>
<sequence>MEPLQHVHFVGIGGYGMSGIARVLVDLGYKVTGSDVAMNDLARKLQEKGAQVIIGHDASHIDGADIVVYSTSISKENPEVAAALEKGIPLLHRSQMLAKILNERTGVAVAGAHGKTTTTSMTAHILEACGEDPTFIIGGELVNAGTNAKAGKSDYVVAEADESDGSFKEYHPAYAIVTNIEPDHLEHFDGDFANLKKAYVHFLGNIKPDGTAIVCLDDHHVRELMPSVNRKVITYSIDPVYSGSADYYATEIVCGDLTTTYQAWHKDVHLGEVILHFPGKHNVANSLAAMIVALEAGVPFERISQALSTFRGAKRRFQIIGDAQDILVVDDYAHHPTEIMATLNGAKACGRRVIAIFQPQRYTRTFFLMEEFSRAFSEADEVIITDIFSPAGEQKIEGVSSQILVDKIKVNSHPRAQYIPTKEEVQQQLVKQLQPGDLVLTMGAGDIWKSAYWFAEQLQQKVKETQES</sequence>
<dbReference type="UniPathway" id="UPA00219"/>
<evidence type="ECO:0000313" key="18">
    <source>
        <dbReference type="EMBL" id="AKF92251.1"/>
    </source>
</evidence>
<evidence type="ECO:0000256" key="9">
    <source>
        <dbReference type="ARBA" id="ARBA00022960"/>
    </source>
</evidence>
<comment type="function">
    <text evidence="14">Cell wall formation.</text>
</comment>
<evidence type="ECO:0000256" key="7">
    <source>
        <dbReference type="ARBA" id="ARBA00022741"/>
    </source>
</evidence>
<evidence type="ECO:0000259" key="15">
    <source>
        <dbReference type="Pfam" id="PF01225"/>
    </source>
</evidence>
<dbReference type="Gene3D" id="3.40.1190.10">
    <property type="entry name" value="Mur-like, catalytic domain"/>
    <property type="match status" value="1"/>
</dbReference>
<dbReference type="InterPro" id="IPR000713">
    <property type="entry name" value="Mur_ligase_N"/>
</dbReference>
<feature type="binding site" evidence="14">
    <location>
        <begin position="111"/>
        <end position="117"/>
    </location>
    <ligand>
        <name>ATP</name>
        <dbReference type="ChEBI" id="CHEBI:30616"/>
    </ligand>
</feature>
<evidence type="ECO:0000256" key="14">
    <source>
        <dbReference type="HAMAP-Rule" id="MF_00046"/>
    </source>
</evidence>
<protein>
    <recommendedName>
        <fullName evidence="3 14">UDP-N-acetylmuramate--L-alanine ligase</fullName>
        <ecNumber evidence="3 14">6.3.2.8</ecNumber>
    </recommendedName>
    <alternativeName>
        <fullName evidence="14">UDP-N-acetylmuramoyl-L-alanine synthetase</fullName>
    </alternativeName>
</protein>
<dbReference type="PANTHER" id="PTHR43445:SF3">
    <property type="entry name" value="UDP-N-ACETYLMURAMATE--L-ALANINE LIGASE"/>
    <property type="match status" value="1"/>
</dbReference>
<dbReference type="Pfam" id="PF08245">
    <property type="entry name" value="Mur_ligase_M"/>
    <property type="match status" value="1"/>
</dbReference>
<keyword evidence="12 14" id="KW-0961">Cell wall biogenesis/degradation</keyword>
<dbReference type="InterPro" id="IPR005758">
    <property type="entry name" value="UDP-N-AcMur_Ala_ligase_MurC"/>
</dbReference>
<evidence type="ECO:0000256" key="1">
    <source>
        <dbReference type="ARBA" id="ARBA00004496"/>
    </source>
</evidence>
<dbReference type="EMBL" id="CP011074">
    <property type="protein sequence ID" value="AKF92251.1"/>
    <property type="molecule type" value="Genomic_DNA"/>
</dbReference>
<comment type="pathway">
    <text evidence="2 14">Cell wall biogenesis; peptidoglycan biosynthesis.</text>
</comment>
<dbReference type="EC" id="6.3.2.8" evidence="3 14"/>
<feature type="domain" description="Mur ligase central" evidence="17">
    <location>
        <begin position="109"/>
        <end position="293"/>
    </location>
</feature>
<evidence type="ECO:0000256" key="10">
    <source>
        <dbReference type="ARBA" id="ARBA00022984"/>
    </source>
</evidence>
<keyword evidence="4 14" id="KW-0963">Cytoplasm</keyword>
<dbReference type="SUPFAM" id="SSF53244">
    <property type="entry name" value="MurD-like peptide ligases, peptide-binding domain"/>
    <property type="match status" value="1"/>
</dbReference>
<dbReference type="InterPro" id="IPR050061">
    <property type="entry name" value="MurCDEF_pg_biosynth"/>
</dbReference>
<organism evidence="18">
    <name type="scientific">Brevibacillus laterosporus</name>
    <name type="common">Bacillus laterosporus</name>
    <dbReference type="NCBI Taxonomy" id="1465"/>
    <lineage>
        <taxon>Bacteria</taxon>
        <taxon>Bacillati</taxon>
        <taxon>Bacillota</taxon>
        <taxon>Bacilli</taxon>
        <taxon>Bacillales</taxon>
        <taxon>Paenibacillaceae</taxon>
        <taxon>Brevibacillus</taxon>
    </lineage>
</organism>
<dbReference type="InterPro" id="IPR036615">
    <property type="entry name" value="Mur_ligase_C_dom_sf"/>
</dbReference>
<evidence type="ECO:0000259" key="16">
    <source>
        <dbReference type="Pfam" id="PF02875"/>
    </source>
</evidence>
<keyword evidence="6 14" id="KW-0132">Cell division</keyword>
<dbReference type="RefSeq" id="WP_031410681.1">
    <property type="nucleotide sequence ID" value="NZ_CP011074.1"/>
</dbReference>
<dbReference type="Pfam" id="PF01225">
    <property type="entry name" value="Mur_ligase"/>
    <property type="match status" value="1"/>
</dbReference>
<dbReference type="GO" id="GO:0071555">
    <property type="term" value="P:cell wall organization"/>
    <property type="evidence" value="ECO:0007669"/>
    <property type="project" value="UniProtKB-KW"/>
</dbReference>
<evidence type="ECO:0000256" key="2">
    <source>
        <dbReference type="ARBA" id="ARBA00004752"/>
    </source>
</evidence>
<dbReference type="GO" id="GO:0008763">
    <property type="term" value="F:UDP-N-acetylmuramate-L-alanine ligase activity"/>
    <property type="evidence" value="ECO:0007669"/>
    <property type="project" value="UniProtKB-UniRule"/>
</dbReference>
<dbReference type="GO" id="GO:0009252">
    <property type="term" value="P:peptidoglycan biosynthetic process"/>
    <property type="evidence" value="ECO:0007669"/>
    <property type="project" value="UniProtKB-UniRule"/>
</dbReference>
<keyword evidence="5 14" id="KW-0436">Ligase</keyword>
<dbReference type="GO" id="GO:0005524">
    <property type="term" value="F:ATP binding"/>
    <property type="evidence" value="ECO:0007669"/>
    <property type="project" value="UniProtKB-UniRule"/>
</dbReference>
<keyword evidence="10 14" id="KW-0573">Peptidoglycan synthesis</keyword>
<keyword evidence="8 14" id="KW-0067">ATP-binding</keyword>
<comment type="similarity">
    <text evidence="14">Belongs to the MurCDEF family.</text>
</comment>
<evidence type="ECO:0000259" key="17">
    <source>
        <dbReference type="Pfam" id="PF08245"/>
    </source>
</evidence>
<evidence type="ECO:0000256" key="11">
    <source>
        <dbReference type="ARBA" id="ARBA00023306"/>
    </source>
</evidence>
<name>A0A0F6XYL8_BRELA</name>
<dbReference type="GO" id="GO:0008360">
    <property type="term" value="P:regulation of cell shape"/>
    <property type="evidence" value="ECO:0007669"/>
    <property type="project" value="UniProtKB-KW"/>
</dbReference>
<reference evidence="18" key="1">
    <citation type="submission" date="2015-03" db="EMBL/GenBank/DDBJ databases">
        <title>MIGS Cultured Bacterial/Archaeal sample from Brevibacillus laterosporus.</title>
        <authorList>
            <person name="Zeng D."/>
            <person name="Zhu L."/>
            <person name="Dong G."/>
            <person name="Ye W."/>
            <person name="Ren D."/>
            <person name="Wu L."/>
            <person name="Xu J."/>
            <person name="Li G."/>
            <person name="Guo L."/>
        </authorList>
    </citation>
    <scope>NUCLEOTIDE SEQUENCE</scope>
    <source>
        <strain evidence="18">B9</strain>
    </source>
</reference>
<dbReference type="GO" id="GO:0005737">
    <property type="term" value="C:cytoplasm"/>
    <property type="evidence" value="ECO:0007669"/>
    <property type="project" value="UniProtKB-SubCell"/>
</dbReference>
<dbReference type="SUPFAM" id="SSF53623">
    <property type="entry name" value="MurD-like peptide ligases, catalytic domain"/>
    <property type="match status" value="1"/>
</dbReference>
<feature type="domain" description="Mur ligase N-terminal catalytic" evidence="15">
    <location>
        <begin position="6"/>
        <end position="104"/>
    </location>
</feature>
<dbReference type="Gene3D" id="3.40.50.720">
    <property type="entry name" value="NAD(P)-binding Rossmann-like Domain"/>
    <property type="match status" value="1"/>
</dbReference>
<dbReference type="Gene3D" id="3.90.190.20">
    <property type="entry name" value="Mur ligase, C-terminal domain"/>
    <property type="match status" value="1"/>
</dbReference>
<evidence type="ECO:0000256" key="4">
    <source>
        <dbReference type="ARBA" id="ARBA00022490"/>
    </source>
</evidence>
<evidence type="ECO:0000256" key="6">
    <source>
        <dbReference type="ARBA" id="ARBA00022618"/>
    </source>
</evidence>
<keyword evidence="7 14" id="KW-0547">Nucleotide-binding</keyword>
<dbReference type="GO" id="GO:0051301">
    <property type="term" value="P:cell division"/>
    <property type="evidence" value="ECO:0007669"/>
    <property type="project" value="UniProtKB-KW"/>
</dbReference>
<dbReference type="PANTHER" id="PTHR43445">
    <property type="entry name" value="UDP-N-ACETYLMURAMATE--L-ALANINE LIGASE-RELATED"/>
    <property type="match status" value="1"/>
</dbReference>
<comment type="subcellular location">
    <subcellularLocation>
        <location evidence="1 14">Cytoplasm</location>
    </subcellularLocation>
</comment>
<dbReference type="HAMAP" id="MF_00046">
    <property type="entry name" value="MurC"/>
    <property type="match status" value="1"/>
</dbReference>
<dbReference type="InterPro" id="IPR036565">
    <property type="entry name" value="Mur-like_cat_sf"/>
</dbReference>
<dbReference type="AlphaFoldDB" id="A0A0F6XYL8"/>
<dbReference type="SUPFAM" id="SSF51984">
    <property type="entry name" value="MurCD N-terminal domain"/>
    <property type="match status" value="1"/>
</dbReference>
<dbReference type="InterPro" id="IPR004101">
    <property type="entry name" value="Mur_ligase_C"/>
</dbReference>
<evidence type="ECO:0000256" key="8">
    <source>
        <dbReference type="ARBA" id="ARBA00022840"/>
    </source>
</evidence>
<evidence type="ECO:0000256" key="13">
    <source>
        <dbReference type="ARBA" id="ARBA00047833"/>
    </source>
</evidence>
<keyword evidence="9 14" id="KW-0133">Cell shape</keyword>
<accession>A0A0F6XYL8</accession>
<dbReference type="NCBIfam" id="TIGR01082">
    <property type="entry name" value="murC"/>
    <property type="match status" value="1"/>
</dbReference>
<dbReference type="InterPro" id="IPR013221">
    <property type="entry name" value="Mur_ligase_cen"/>
</dbReference>
<proteinExistence type="inferred from homology"/>
<evidence type="ECO:0000256" key="3">
    <source>
        <dbReference type="ARBA" id="ARBA00012211"/>
    </source>
</evidence>
<dbReference type="Pfam" id="PF02875">
    <property type="entry name" value="Mur_ligase_C"/>
    <property type="match status" value="1"/>
</dbReference>
<feature type="domain" description="Mur ligase C-terminal" evidence="16">
    <location>
        <begin position="315"/>
        <end position="445"/>
    </location>
</feature>
<evidence type="ECO:0000256" key="5">
    <source>
        <dbReference type="ARBA" id="ARBA00022598"/>
    </source>
</evidence>